<dbReference type="OrthoDB" id="9809995at2"/>
<dbReference type="Pfam" id="PF00814">
    <property type="entry name" value="TsaD"/>
    <property type="match status" value="1"/>
</dbReference>
<feature type="domain" description="Gcp-like" evidence="1">
    <location>
        <begin position="34"/>
        <end position="135"/>
    </location>
</feature>
<dbReference type="GO" id="GO:0002949">
    <property type="term" value="P:tRNA threonylcarbamoyladenosine modification"/>
    <property type="evidence" value="ECO:0007669"/>
    <property type="project" value="InterPro"/>
</dbReference>
<keyword evidence="3" id="KW-1185">Reference proteome</keyword>
<proteinExistence type="predicted"/>
<dbReference type="EMBL" id="QNRK01000050">
    <property type="protein sequence ID" value="RBP02680.1"/>
    <property type="molecule type" value="Genomic_DNA"/>
</dbReference>
<dbReference type="Gene3D" id="3.30.420.40">
    <property type="match status" value="2"/>
</dbReference>
<dbReference type="RefSeq" id="WP_113893286.1">
    <property type="nucleotide sequence ID" value="NZ_QNRK01000050.1"/>
</dbReference>
<dbReference type="InterPro" id="IPR022496">
    <property type="entry name" value="T6A_TsaB"/>
</dbReference>
<dbReference type="PANTHER" id="PTHR11735">
    <property type="entry name" value="TRNA N6-ADENOSINE THREONYLCARBAMOYLTRANSFERASE"/>
    <property type="match status" value="1"/>
</dbReference>
<protein>
    <submittedName>
        <fullName evidence="2">tRNA threonylcarbamoyl adenosine modification protein YeaZ</fullName>
    </submittedName>
</protein>
<gene>
    <name evidence="2" type="ORF">DFR50_15013</name>
</gene>
<evidence type="ECO:0000259" key="1">
    <source>
        <dbReference type="Pfam" id="PF00814"/>
    </source>
</evidence>
<dbReference type="Proteomes" id="UP000253529">
    <property type="component" value="Unassembled WGS sequence"/>
</dbReference>
<organism evidence="2 3">
    <name type="scientific">Roseiarcus fermentans</name>
    <dbReference type="NCBI Taxonomy" id="1473586"/>
    <lineage>
        <taxon>Bacteria</taxon>
        <taxon>Pseudomonadati</taxon>
        <taxon>Pseudomonadota</taxon>
        <taxon>Alphaproteobacteria</taxon>
        <taxon>Hyphomicrobiales</taxon>
        <taxon>Roseiarcaceae</taxon>
        <taxon>Roseiarcus</taxon>
    </lineage>
</organism>
<comment type="caution">
    <text evidence="2">The sequence shown here is derived from an EMBL/GenBank/DDBJ whole genome shotgun (WGS) entry which is preliminary data.</text>
</comment>
<sequence length="229" mass="23146">MRILAIDTSCGAASAAIVDSGRPEPLAAITRPMKRGHAEALAPIVAEAALSVEGGFETLDRIAVTIGPGSFTGIRVGLALARAMALALGVPTVGVSTLVAFAAPLLSAPRPGVIAAAIDARHGSVYFQLFEASGRPLGPPRCDSLRECVRGIGAGPALLAGDAVNLVAAEAHRAGLPYDLAAGGDAPDIVGVARIGLALDPAQHPPRPLYVKAPDARPNPAEPIARTFV</sequence>
<dbReference type="NCBIfam" id="TIGR03725">
    <property type="entry name" value="T6A_YeaZ"/>
    <property type="match status" value="1"/>
</dbReference>
<name>A0A366ELR9_9HYPH</name>
<dbReference type="SUPFAM" id="SSF53067">
    <property type="entry name" value="Actin-like ATPase domain"/>
    <property type="match status" value="1"/>
</dbReference>
<dbReference type="GO" id="GO:0005829">
    <property type="term" value="C:cytosol"/>
    <property type="evidence" value="ECO:0007669"/>
    <property type="project" value="TreeGrafter"/>
</dbReference>
<dbReference type="InterPro" id="IPR043129">
    <property type="entry name" value="ATPase_NBD"/>
</dbReference>
<dbReference type="AlphaFoldDB" id="A0A366ELR9"/>
<reference evidence="2 3" key="1">
    <citation type="submission" date="2018-06" db="EMBL/GenBank/DDBJ databases">
        <title>Genomic Encyclopedia of Type Strains, Phase IV (KMG-IV): sequencing the most valuable type-strain genomes for metagenomic binning, comparative biology and taxonomic classification.</title>
        <authorList>
            <person name="Goeker M."/>
        </authorList>
    </citation>
    <scope>NUCLEOTIDE SEQUENCE [LARGE SCALE GENOMIC DNA]</scope>
    <source>
        <strain evidence="2 3">DSM 24875</strain>
    </source>
</reference>
<dbReference type="PANTHER" id="PTHR11735:SF11">
    <property type="entry name" value="TRNA THREONYLCARBAMOYLADENOSINE BIOSYNTHESIS PROTEIN TSAB"/>
    <property type="match status" value="1"/>
</dbReference>
<dbReference type="InterPro" id="IPR000905">
    <property type="entry name" value="Gcp-like_dom"/>
</dbReference>
<evidence type="ECO:0000313" key="3">
    <source>
        <dbReference type="Proteomes" id="UP000253529"/>
    </source>
</evidence>
<accession>A0A366ELR9</accession>
<evidence type="ECO:0000313" key="2">
    <source>
        <dbReference type="EMBL" id="RBP02680.1"/>
    </source>
</evidence>